<dbReference type="VEuPathDB" id="VectorBase:GBRI030372"/>
<sequence length="233" mass="24088">MATRESETKRSSYCAFSRFAVPFSLHIVPLAASLCHLFLTEDLNEEYINISIAGAMPPIRTKGRVGGTDADMSVASSEDEVLVVKPRGVPKRRLPLVSASEGEPGTAKIAAVSGTSASERGAATTKIVSGRSGLKAVRGGGARKGSRGGRTGSGASASVLEVAAASTGPVSLVGQVSLASDSVAKMKAITGRLQELVLKAEMMALPDATKVLGLANEEELPNIAVEQTDEDYM</sequence>
<organism evidence="1 2">
    <name type="scientific">Glossina brevipalpis</name>
    <dbReference type="NCBI Taxonomy" id="37001"/>
    <lineage>
        <taxon>Eukaryota</taxon>
        <taxon>Metazoa</taxon>
        <taxon>Ecdysozoa</taxon>
        <taxon>Arthropoda</taxon>
        <taxon>Hexapoda</taxon>
        <taxon>Insecta</taxon>
        <taxon>Pterygota</taxon>
        <taxon>Neoptera</taxon>
        <taxon>Endopterygota</taxon>
        <taxon>Diptera</taxon>
        <taxon>Brachycera</taxon>
        <taxon>Muscomorpha</taxon>
        <taxon>Hippoboscoidea</taxon>
        <taxon>Glossinidae</taxon>
        <taxon>Glossina</taxon>
    </lineage>
</organism>
<accession>A0A1A9WSF7</accession>
<reference evidence="2" key="1">
    <citation type="submission" date="2014-03" db="EMBL/GenBank/DDBJ databases">
        <authorList>
            <person name="Aksoy S."/>
            <person name="Warren W."/>
            <person name="Wilson R.K."/>
        </authorList>
    </citation>
    <scope>NUCLEOTIDE SEQUENCE [LARGE SCALE GENOMIC DNA]</scope>
    <source>
        <strain evidence="2">IAEA</strain>
    </source>
</reference>
<protein>
    <submittedName>
        <fullName evidence="1">Uncharacterized protein</fullName>
    </submittedName>
</protein>
<dbReference type="AlphaFoldDB" id="A0A1A9WSF7"/>
<reference evidence="1" key="2">
    <citation type="submission" date="2020-05" db="UniProtKB">
        <authorList>
            <consortium name="EnsemblMetazoa"/>
        </authorList>
    </citation>
    <scope>IDENTIFICATION</scope>
    <source>
        <strain evidence="1">IAEA</strain>
    </source>
</reference>
<dbReference type="Proteomes" id="UP000091820">
    <property type="component" value="Unassembled WGS sequence"/>
</dbReference>
<keyword evidence="2" id="KW-1185">Reference proteome</keyword>
<evidence type="ECO:0000313" key="1">
    <source>
        <dbReference type="EnsemblMetazoa" id="GBRI030372-PA"/>
    </source>
</evidence>
<evidence type="ECO:0000313" key="2">
    <source>
        <dbReference type="Proteomes" id="UP000091820"/>
    </source>
</evidence>
<name>A0A1A9WSF7_9MUSC</name>
<dbReference type="EnsemblMetazoa" id="GBRI030372-RA">
    <property type="protein sequence ID" value="GBRI030372-PA"/>
    <property type="gene ID" value="GBRI030372"/>
</dbReference>
<proteinExistence type="predicted"/>